<feature type="domain" description="Activating signal cointegrator 1 third" evidence="5">
    <location>
        <begin position="240"/>
        <end position="292"/>
    </location>
</feature>
<dbReference type="OrthoDB" id="338816at2759"/>
<dbReference type="Pfam" id="PF04266">
    <property type="entry name" value="ASCH"/>
    <property type="match status" value="1"/>
</dbReference>
<keyword evidence="8" id="KW-1185">Reference proteome</keyword>
<dbReference type="EMBL" id="NEVH01006756">
    <property type="protein sequence ID" value="PNF36465.1"/>
    <property type="molecule type" value="Genomic_DNA"/>
</dbReference>
<feature type="domain" description="TRIP4/RQT4 C2HC5-type zinc finger" evidence="4">
    <location>
        <begin position="144"/>
        <end position="190"/>
    </location>
</feature>
<protein>
    <submittedName>
        <fullName evidence="7">Activating signal cointegrator 1</fullName>
    </submittedName>
</protein>
<evidence type="ECO:0000313" key="7">
    <source>
        <dbReference type="EMBL" id="PNF36465.1"/>
    </source>
</evidence>
<dbReference type="GO" id="GO:0072344">
    <property type="term" value="P:rescue of stalled ribosome"/>
    <property type="evidence" value="ECO:0007669"/>
    <property type="project" value="InterPro"/>
</dbReference>
<dbReference type="PANTHER" id="PTHR12963:SF4">
    <property type="entry name" value="ACTIVATING SIGNAL COINTEGRATOR 1"/>
    <property type="match status" value="1"/>
</dbReference>
<feature type="domain" description="Activating signal cointegrator 1 N-terminal" evidence="6">
    <location>
        <begin position="10"/>
        <end position="70"/>
    </location>
</feature>
<dbReference type="PANTHER" id="PTHR12963">
    <property type="entry name" value="THYROID RECEPTOR INTERACTING PROTEIN RELATED"/>
    <property type="match status" value="1"/>
</dbReference>
<feature type="domain" description="ASCH" evidence="3">
    <location>
        <begin position="377"/>
        <end position="460"/>
    </location>
</feature>
<reference evidence="7 8" key="1">
    <citation type="submission" date="2017-12" db="EMBL/GenBank/DDBJ databases">
        <title>Hemimetabolous genomes reveal molecular basis of termite eusociality.</title>
        <authorList>
            <person name="Harrison M.C."/>
            <person name="Jongepier E."/>
            <person name="Robertson H.M."/>
            <person name="Arning N."/>
            <person name="Bitard-Feildel T."/>
            <person name="Chao H."/>
            <person name="Childers C.P."/>
            <person name="Dinh H."/>
            <person name="Doddapaneni H."/>
            <person name="Dugan S."/>
            <person name="Gowin J."/>
            <person name="Greiner C."/>
            <person name="Han Y."/>
            <person name="Hu H."/>
            <person name="Hughes D.S.T."/>
            <person name="Huylmans A.-K."/>
            <person name="Kemena C."/>
            <person name="Kremer L.P.M."/>
            <person name="Lee S.L."/>
            <person name="Lopez-Ezquerra A."/>
            <person name="Mallet L."/>
            <person name="Monroy-Kuhn J.M."/>
            <person name="Moser A."/>
            <person name="Murali S.C."/>
            <person name="Muzny D.M."/>
            <person name="Otani S."/>
            <person name="Piulachs M.-D."/>
            <person name="Poelchau M."/>
            <person name="Qu J."/>
            <person name="Schaub F."/>
            <person name="Wada-Katsumata A."/>
            <person name="Worley K.C."/>
            <person name="Xie Q."/>
            <person name="Ylla G."/>
            <person name="Poulsen M."/>
            <person name="Gibbs R.A."/>
            <person name="Schal C."/>
            <person name="Richards S."/>
            <person name="Belles X."/>
            <person name="Korb J."/>
            <person name="Bornberg-Bauer E."/>
        </authorList>
    </citation>
    <scope>NUCLEOTIDE SEQUENCE [LARGE SCALE GENOMIC DNA]</scope>
    <source>
        <tissue evidence="7">Whole body</tissue>
    </source>
</reference>
<sequence length="526" mass="60531">MAGCGNKEALFAWVNNKLSGMLDFPVPQDLTQYVLSIENARDLEDYLKTLLNFNNAHHRQFYEELLQKRQAGFTGVPLDFQGYKKCQTEQIYFPPKQTERKKKSKGQPEEISQKEPQGKKKSKFVNLYSPDGQAKDIILLKGRHPCDCQASKHKLINNCLSCGRIVCEQEGSGPCLFCNNLVCSREEQQLLASGSKQAEHLLQKLADQKKHGSLESAVKQRNRLLEYDRTSEQRTKVIDDESDYFTVNSVWLSKAEREKLQQREEELRARRHASRLDRRVTLDFAGRQVLEDHETETFYDKDDIVLKEITESLKENRIGMMNGSNMNPGILYIQPIFREDMGRSMQTASLRLDDSMNLHRRVQDRELIEMLDEGYCLSLHQPWASLLVAGIKLHEGRTWYTSHRGCLWIAATAKVPMPQEIQDAEHSYEILNGGKKMWFPSQYPTGCLLGCVHVVDCLPQEEYRISFPHGESDSPFVFICEDAKELPIRFPIQGKHKICKSIHHSISCYIAFLMLCILACCSILLY</sequence>
<dbReference type="FunFam" id="2.30.130.30:FF:000006">
    <property type="entry name" value="Putative_zinc_finger_motif_-_C2HC5-type /ASCH_domain_containing_protein_-_putative"/>
    <property type="match status" value="1"/>
</dbReference>
<dbReference type="Proteomes" id="UP000235965">
    <property type="component" value="Unassembled WGS sequence"/>
</dbReference>
<dbReference type="InterPro" id="IPR015947">
    <property type="entry name" value="PUA-like_sf"/>
</dbReference>
<dbReference type="GO" id="GO:0180022">
    <property type="term" value="C:RQC-trigger complex"/>
    <property type="evidence" value="ECO:0007669"/>
    <property type="project" value="InterPro"/>
</dbReference>
<evidence type="ECO:0000313" key="8">
    <source>
        <dbReference type="Proteomes" id="UP000235965"/>
    </source>
</evidence>
<evidence type="ECO:0000259" key="4">
    <source>
        <dbReference type="Pfam" id="PF06221"/>
    </source>
</evidence>
<dbReference type="InterPro" id="IPR039128">
    <property type="entry name" value="TRIP4-like"/>
</dbReference>
<dbReference type="Pfam" id="PF06221">
    <property type="entry name" value="zf-C2HC5"/>
    <property type="match status" value="1"/>
</dbReference>
<comment type="caution">
    <text evidence="7">The sequence shown here is derived from an EMBL/GenBank/DDBJ whole genome shotgun (WGS) entry which is preliminary data.</text>
</comment>
<dbReference type="InterPro" id="IPR056993">
    <property type="entry name" value="TRIP4_3rd_dom"/>
</dbReference>
<feature type="compositionally biased region" description="Basic and acidic residues" evidence="1">
    <location>
        <begin position="106"/>
        <end position="118"/>
    </location>
</feature>
<evidence type="ECO:0000256" key="2">
    <source>
        <dbReference type="SAM" id="Phobius"/>
    </source>
</evidence>
<dbReference type="Gene3D" id="2.30.130.30">
    <property type="entry name" value="Hypothetical protein"/>
    <property type="match status" value="1"/>
</dbReference>
<name>A0A2J7R6K1_9NEOP</name>
<keyword evidence="2" id="KW-0812">Transmembrane</keyword>
<dbReference type="Pfam" id="PF23135">
    <property type="entry name" value="TRI4_N"/>
    <property type="match status" value="1"/>
</dbReference>
<gene>
    <name evidence="7" type="ORF">B7P43_G15863</name>
</gene>
<dbReference type="InterPro" id="IPR007374">
    <property type="entry name" value="ASCH_domain"/>
</dbReference>
<dbReference type="AlphaFoldDB" id="A0A2J7R6K1"/>
<dbReference type="CDD" id="cd06554">
    <property type="entry name" value="ASCH_ASC-1_like"/>
    <property type="match status" value="1"/>
</dbReference>
<accession>A0A2J7R6K1</accession>
<dbReference type="InterPro" id="IPR009349">
    <property type="entry name" value="TRIP4/RQT4_C2HC5_Znf"/>
</dbReference>
<dbReference type="GO" id="GO:0008270">
    <property type="term" value="F:zinc ion binding"/>
    <property type="evidence" value="ECO:0007669"/>
    <property type="project" value="InterPro"/>
</dbReference>
<dbReference type="Pfam" id="PF23134">
    <property type="entry name" value="TRIP4_3rd"/>
    <property type="match status" value="1"/>
</dbReference>
<proteinExistence type="predicted"/>
<feature type="transmembrane region" description="Helical" evidence="2">
    <location>
        <begin position="502"/>
        <end position="525"/>
    </location>
</feature>
<keyword evidence="2" id="KW-0472">Membrane</keyword>
<evidence type="ECO:0000259" key="6">
    <source>
        <dbReference type="Pfam" id="PF23135"/>
    </source>
</evidence>
<dbReference type="SUPFAM" id="SSF88697">
    <property type="entry name" value="PUA domain-like"/>
    <property type="match status" value="1"/>
</dbReference>
<evidence type="ECO:0000259" key="5">
    <source>
        <dbReference type="Pfam" id="PF23134"/>
    </source>
</evidence>
<evidence type="ECO:0000259" key="3">
    <source>
        <dbReference type="Pfam" id="PF04266"/>
    </source>
</evidence>
<organism evidence="7 8">
    <name type="scientific">Cryptotermes secundus</name>
    <dbReference type="NCBI Taxonomy" id="105785"/>
    <lineage>
        <taxon>Eukaryota</taxon>
        <taxon>Metazoa</taxon>
        <taxon>Ecdysozoa</taxon>
        <taxon>Arthropoda</taxon>
        <taxon>Hexapoda</taxon>
        <taxon>Insecta</taxon>
        <taxon>Pterygota</taxon>
        <taxon>Neoptera</taxon>
        <taxon>Polyneoptera</taxon>
        <taxon>Dictyoptera</taxon>
        <taxon>Blattodea</taxon>
        <taxon>Blattoidea</taxon>
        <taxon>Termitoidae</taxon>
        <taxon>Kalotermitidae</taxon>
        <taxon>Cryptotermitinae</taxon>
        <taxon>Cryptotermes</taxon>
    </lineage>
</organism>
<keyword evidence="2" id="KW-1133">Transmembrane helix</keyword>
<evidence type="ECO:0000256" key="1">
    <source>
        <dbReference type="SAM" id="MobiDB-lite"/>
    </source>
</evidence>
<dbReference type="InterPro" id="IPR056994">
    <property type="entry name" value="TRI4_N"/>
</dbReference>
<feature type="region of interest" description="Disordered" evidence="1">
    <location>
        <begin position="97"/>
        <end position="125"/>
    </location>
</feature>
<dbReference type="GO" id="GO:0005634">
    <property type="term" value="C:nucleus"/>
    <property type="evidence" value="ECO:0007669"/>
    <property type="project" value="InterPro"/>
</dbReference>